<dbReference type="InterPro" id="IPR036413">
    <property type="entry name" value="YaeB-like_sf"/>
</dbReference>
<comment type="caution">
    <text evidence="4">The sequence shown here is derived from an EMBL/GenBank/DDBJ whole genome shotgun (WGS) entry which is preliminary data.</text>
</comment>
<sequence>MYEKQKFEFIGLVEKVNKDTSQLRIYPTYHKELKSITDFSDIIRLYWLHERDAKEHRKTCFVTPKRQLNASKLGVFACRSPDRSNSISLSVVKLHEVEGYLLRVQKVDAYEGTSIIDIKPYISQVDCIYGVKVLKWTRHGINT</sequence>
<protein>
    <recommendedName>
        <fullName evidence="3">TsaA-like domain-containing protein</fullName>
    </recommendedName>
</protein>
<dbReference type="SUPFAM" id="SSF118196">
    <property type="entry name" value="YaeB-like"/>
    <property type="match status" value="1"/>
</dbReference>
<name>X1TB56_9ZZZZ</name>
<dbReference type="PANTHER" id="PTHR12818:SF0">
    <property type="entry name" value="TRNA (ADENINE(37)-N6)-METHYLTRANSFERASE"/>
    <property type="match status" value="1"/>
</dbReference>
<dbReference type="InterPro" id="IPR036414">
    <property type="entry name" value="YaeB_N_sf"/>
</dbReference>
<dbReference type="PROSITE" id="PS51668">
    <property type="entry name" value="TSAA_2"/>
    <property type="match status" value="1"/>
</dbReference>
<dbReference type="InterPro" id="IPR023370">
    <property type="entry name" value="TrmO-like_N"/>
</dbReference>
<evidence type="ECO:0000256" key="2">
    <source>
        <dbReference type="ARBA" id="ARBA00033753"/>
    </source>
</evidence>
<accession>X1TB56</accession>
<dbReference type="Pfam" id="PF01980">
    <property type="entry name" value="TrmO_N"/>
    <property type="match status" value="1"/>
</dbReference>
<proteinExistence type="inferred from homology"/>
<comment type="similarity">
    <text evidence="2">Belongs to the tRNA methyltransferase O family.</text>
</comment>
<organism evidence="4">
    <name type="scientific">marine sediment metagenome</name>
    <dbReference type="NCBI Taxonomy" id="412755"/>
    <lineage>
        <taxon>unclassified sequences</taxon>
        <taxon>metagenomes</taxon>
        <taxon>ecological metagenomes</taxon>
    </lineage>
</organism>
<dbReference type="NCBIfam" id="TIGR00104">
    <property type="entry name" value="tRNA_TsaA"/>
    <property type="match status" value="1"/>
</dbReference>
<dbReference type="AlphaFoldDB" id="X1TB56"/>
<dbReference type="InterPro" id="IPR040372">
    <property type="entry name" value="YaeB-like"/>
</dbReference>
<evidence type="ECO:0000259" key="3">
    <source>
        <dbReference type="PROSITE" id="PS51668"/>
    </source>
</evidence>
<gene>
    <name evidence="4" type="ORF">S12H4_19598</name>
</gene>
<evidence type="ECO:0000256" key="1">
    <source>
        <dbReference type="ARBA" id="ARBA00022691"/>
    </source>
</evidence>
<dbReference type="EMBL" id="BARW01009817">
    <property type="protein sequence ID" value="GAI84805.1"/>
    <property type="molecule type" value="Genomic_DNA"/>
</dbReference>
<evidence type="ECO:0000313" key="4">
    <source>
        <dbReference type="EMBL" id="GAI84805.1"/>
    </source>
</evidence>
<feature type="domain" description="TsaA-like" evidence="3">
    <location>
        <begin position="7"/>
        <end position="130"/>
    </location>
</feature>
<dbReference type="PANTHER" id="PTHR12818">
    <property type="entry name" value="TRNA (ADENINE(37)-N6)-METHYLTRANSFERASE"/>
    <property type="match status" value="1"/>
</dbReference>
<reference evidence="4" key="1">
    <citation type="journal article" date="2014" name="Front. Microbiol.">
        <title>High frequency of phylogenetically diverse reductive dehalogenase-homologous genes in deep subseafloor sedimentary metagenomes.</title>
        <authorList>
            <person name="Kawai M."/>
            <person name="Futagami T."/>
            <person name="Toyoda A."/>
            <person name="Takaki Y."/>
            <person name="Nishi S."/>
            <person name="Hori S."/>
            <person name="Arai W."/>
            <person name="Tsubouchi T."/>
            <person name="Morono Y."/>
            <person name="Uchiyama I."/>
            <person name="Ito T."/>
            <person name="Fujiyama A."/>
            <person name="Inagaki F."/>
            <person name="Takami H."/>
        </authorList>
    </citation>
    <scope>NUCLEOTIDE SEQUENCE</scope>
    <source>
        <strain evidence="4">Expedition CK06-06</strain>
    </source>
</reference>
<keyword evidence="1" id="KW-0949">S-adenosyl-L-methionine</keyword>
<dbReference type="Gene3D" id="2.40.30.70">
    <property type="entry name" value="YaeB-like"/>
    <property type="match status" value="1"/>
</dbReference>